<dbReference type="SUPFAM" id="SSF53383">
    <property type="entry name" value="PLP-dependent transferases"/>
    <property type="match status" value="1"/>
</dbReference>
<evidence type="ECO:0000256" key="3">
    <source>
        <dbReference type="ARBA" id="ARBA00022793"/>
    </source>
</evidence>
<comment type="cofactor">
    <cofactor evidence="1">
        <name>pyridoxal 5'-phosphate</name>
        <dbReference type="ChEBI" id="CHEBI:597326"/>
    </cofactor>
</comment>
<sequence>MNKQEQERTPLFTMLVEHAKRDPIQFHIPGHKKGSGMSAEFRDFIGSNALSIDLINIAPLDDLHNPKGMIREAQELAAKAFGADHTFFSVQGTSGAIMTMVMSVVGPGDKLLVPRNVHKSVSAAIILSGAQPVFMHPELDPNLGIAHGVSYQTVERTLQQHPDAKGILLINPTYFGVSCDLKSIVDMAHERGIPVIVDEAHGVHIHFHEKLPLSAMQAGADMAATSVHKLGGSMTQSSVLNVKEGLVNPNHVQSILSMLTTTSTSYVLLASLDTARKHLAINGHDMLDKALELADYARQEINRIDGLYCFGKEILHNSSVYDLDPLKLTVSVVKLGITGYDVERILREEFNIEVELSDLYNILCIVTGGDTRETIDALLNALRRIAERHVYQTGKPMVQVRLPEIPRLAMSPREAFYSETEVVPFDEAIGRTFAELVMVYPPGIPILMPGEIVTRENIEYIREHMKAGLPVQGPDDPDIAQVKVVK</sequence>
<dbReference type="InterPro" id="IPR000310">
    <property type="entry name" value="Orn/Lys/Arg_deCO2ase_major_dom"/>
</dbReference>
<keyword evidence="4" id="KW-0663">Pyridoxal phosphate</keyword>
<dbReference type="KEGG" id="eff:skT53_15170"/>
<dbReference type="PROSITE" id="PS00703">
    <property type="entry name" value="OKR_DC_1"/>
    <property type="match status" value="1"/>
</dbReference>
<protein>
    <submittedName>
        <fullName evidence="7">Arginine decarboxylase</fullName>
    </submittedName>
</protein>
<feature type="domain" description="Orn/Lys/Arg decarboxylases family 1 pyridoxal-P attachment site" evidence="6">
    <location>
        <begin position="224"/>
        <end position="238"/>
    </location>
</feature>
<dbReference type="AlphaFoldDB" id="A0A7I8DB15"/>
<dbReference type="RefSeq" id="WP_200760527.1">
    <property type="nucleotide sequence ID" value="NZ_AP023366.1"/>
</dbReference>
<dbReference type="Gene3D" id="3.90.100.10">
    <property type="entry name" value="Orn/Lys/Arg decarboxylase, C-terminal domain"/>
    <property type="match status" value="1"/>
</dbReference>
<keyword evidence="8" id="KW-1185">Reference proteome</keyword>
<dbReference type="SUPFAM" id="SSF55904">
    <property type="entry name" value="Ornithine decarboxylase C-terminal domain"/>
    <property type="match status" value="1"/>
</dbReference>
<dbReference type="Pfam" id="PF03711">
    <property type="entry name" value="OKR_DC_1_C"/>
    <property type="match status" value="1"/>
</dbReference>
<dbReference type="InterPro" id="IPR052357">
    <property type="entry name" value="Orn_Lys_Arg_decarboxylase-I"/>
</dbReference>
<dbReference type="PANTHER" id="PTHR43277:SF4">
    <property type="entry name" value="ARGININE DECARBOXYLASE"/>
    <property type="match status" value="1"/>
</dbReference>
<evidence type="ECO:0000256" key="1">
    <source>
        <dbReference type="ARBA" id="ARBA00001933"/>
    </source>
</evidence>
<keyword evidence="5" id="KW-0456">Lyase</keyword>
<evidence type="ECO:0000256" key="5">
    <source>
        <dbReference type="ARBA" id="ARBA00023239"/>
    </source>
</evidence>
<evidence type="ECO:0000313" key="7">
    <source>
        <dbReference type="EMBL" id="BCJ86532.1"/>
    </source>
</evidence>
<evidence type="ECO:0000256" key="2">
    <source>
        <dbReference type="ARBA" id="ARBA00010671"/>
    </source>
</evidence>
<dbReference type="CDD" id="cd00615">
    <property type="entry name" value="Orn_deC_like"/>
    <property type="match status" value="1"/>
</dbReference>
<name>A0A7I8DB15_9BACL</name>
<proteinExistence type="inferred from homology"/>
<gene>
    <name evidence="7" type="primary">cad</name>
    <name evidence="7" type="ORF">skT53_15170</name>
</gene>
<dbReference type="EMBL" id="AP023366">
    <property type="protein sequence ID" value="BCJ86532.1"/>
    <property type="molecule type" value="Genomic_DNA"/>
</dbReference>
<dbReference type="PANTHER" id="PTHR43277">
    <property type="entry name" value="ARGININE DECARBOXYLASE"/>
    <property type="match status" value="1"/>
</dbReference>
<dbReference type="InterPro" id="IPR036633">
    <property type="entry name" value="Prn/Lys/Arg_de-COase_C_sf"/>
</dbReference>
<dbReference type="InterPro" id="IPR008286">
    <property type="entry name" value="Prn/Lys/Arg_de-COase_C"/>
</dbReference>
<reference evidence="7 8" key="1">
    <citation type="submission" date="2020-08" db="EMBL/GenBank/DDBJ databases">
        <title>Complete Genome Sequence of Effusibacillus dendaii Strain skT53, Isolated from Farmland soil.</title>
        <authorList>
            <person name="Konishi T."/>
            <person name="Kawasaki H."/>
        </authorList>
    </citation>
    <scope>NUCLEOTIDE SEQUENCE [LARGE SCALE GENOMIC DNA]</scope>
    <source>
        <strain evidence="8">skT53</strain>
    </source>
</reference>
<dbReference type="Proteomes" id="UP000593802">
    <property type="component" value="Chromosome"/>
</dbReference>
<evidence type="ECO:0000313" key="8">
    <source>
        <dbReference type="Proteomes" id="UP000593802"/>
    </source>
</evidence>
<dbReference type="InterPro" id="IPR015424">
    <property type="entry name" value="PyrdxlP-dep_Trfase"/>
</dbReference>
<evidence type="ECO:0000259" key="6">
    <source>
        <dbReference type="PROSITE" id="PS00703"/>
    </source>
</evidence>
<dbReference type="Gene3D" id="3.40.640.10">
    <property type="entry name" value="Type I PLP-dependent aspartate aminotransferase-like (Major domain)"/>
    <property type="match status" value="1"/>
</dbReference>
<accession>A0A7I8DB15</accession>
<dbReference type="GO" id="GO:0016831">
    <property type="term" value="F:carboxy-lyase activity"/>
    <property type="evidence" value="ECO:0007669"/>
    <property type="project" value="UniProtKB-KW"/>
</dbReference>
<evidence type="ECO:0000256" key="4">
    <source>
        <dbReference type="ARBA" id="ARBA00022898"/>
    </source>
</evidence>
<dbReference type="InterPro" id="IPR015421">
    <property type="entry name" value="PyrdxlP-dep_Trfase_major"/>
</dbReference>
<comment type="similarity">
    <text evidence="2">Belongs to the Orn/Lys/Arg decarboxylase class-I family.</text>
</comment>
<organism evidence="7 8">
    <name type="scientific">Effusibacillus dendaii</name>
    <dbReference type="NCBI Taxonomy" id="2743772"/>
    <lineage>
        <taxon>Bacteria</taxon>
        <taxon>Bacillati</taxon>
        <taxon>Bacillota</taxon>
        <taxon>Bacilli</taxon>
        <taxon>Bacillales</taxon>
        <taxon>Alicyclobacillaceae</taxon>
        <taxon>Effusibacillus</taxon>
    </lineage>
</organism>
<keyword evidence="3" id="KW-0210">Decarboxylase</keyword>
<dbReference type="Pfam" id="PF01276">
    <property type="entry name" value="OKR_DC_1"/>
    <property type="match status" value="1"/>
</dbReference>